<organism evidence="8">
    <name type="scientific">Aplanochytrium stocchinoi</name>
    <dbReference type="NCBI Taxonomy" id="215587"/>
    <lineage>
        <taxon>Eukaryota</taxon>
        <taxon>Sar</taxon>
        <taxon>Stramenopiles</taxon>
        <taxon>Bigyra</taxon>
        <taxon>Labyrinthulomycetes</taxon>
        <taxon>Thraustochytrida</taxon>
        <taxon>Thraustochytriidae</taxon>
        <taxon>Aplanochytrium</taxon>
    </lineage>
</organism>
<feature type="domain" description="FAD-binding PCMH-type" evidence="7">
    <location>
        <begin position="61"/>
        <end position="235"/>
    </location>
</feature>
<dbReference type="GO" id="GO:0016020">
    <property type="term" value="C:membrane"/>
    <property type="evidence" value="ECO:0007669"/>
    <property type="project" value="UniProtKB-SubCell"/>
</dbReference>
<dbReference type="InterPro" id="IPR016166">
    <property type="entry name" value="FAD-bd_PCMH"/>
</dbReference>
<protein>
    <recommendedName>
        <fullName evidence="2">Delta(24)-sterol reductase</fullName>
        <ecNumber evidence="2">1.3.1.72</ecNumber>
    </recommendedName>
</protein>
<evidence type="ECO:0000256" key="1">
    <source>
        <dbReference type="ARBA" id="ARBA00004167"/>
    </source>
</evidence>
<dbReference type="SUPFAM" id="SSF56176">
    <property type="entry name" value="FAD-binding/transporter-associated domain-like"/>
    <property type="match status" value="1"/>
</dbReference>
<accession>A0A7S3PE78</accession>
<dbReference type="InterPro" id="IPR016169">
    <property type="entry name" value="FAD-bd_PCMH_sub2"/>
</dbReference>
<dbReference type="InterPro" id="IPR040165">
    <property type="entry name" value="Diminuto-like"/>
</dbReference>
<dbReference type="EC" id="1.3.1.72" evidence="2"/>
<dbReference type="Gene3D" id="3.30.465.10">
    <property type="match status" value="1"/>
</dbReference>
<dbReference type="Pfam" id="PF01565">
    <property type="entry name" value="FAD_binding_4"/>
    <property type="match status" value="1"/>
</dbReference>
<dbReference type="GO" id="GO:0008202">
    <property type="term" value="P:steroid metabolic process"/>
    <property type="evidence" value="ECO:0007669"/>
    <property type="project" value="TreeGrafter"/>
</dbReference>
<dbReference type="PANTHER" id="PTHR10801">
    <property type="entry name" value="24-DEHYDROCHOLESTEROL REDUCTASE"/>
    <property type="match status" value="1"/>
</dbReference>
<dbReference type="GO" id="GO:0071949">
    <property type="term" value="F:FAD binding"/>
    <property type="evidence" value="ECO:0007669"/>
    <property type="project" value="InterPro"/>
</dbReference>
<name>A0A7S3PE78_9STRA</name>
<reference evidence="8" key="1">
    <citation type="submission" date="2021-01" db="EMBL/GenBank/DDBJ databases">
        <authorList>
            <person name="Corre E."/>
            <person name="Pelletier E."/>
            <person name="Niang G."/>
            <person name="Scheremetjew M."/>
            <person name="Finn R."/>
            <person name="Kale V."/>
            <person name="Holt S."/>
            <person name="Cochrane G."/>
            <person name="Meng A."/>
            <person name="Brown T."/>
            <person name="Cohen L."/>
        </authorList>
    </citation>
    <scope>NUCLEOTIDE SEQUENCE</scope>
    <source>
        <strain evidence="8">GSBS06</strain>
    </source>
</reference>
<feature type="transmembrane region" description="Helical" evidence="6">
    <location>
        <begin position="34"/>
        <end position="53"/>
    </location>
</feature>
<evidence type="ECO:0000256" key="4">
    <source>
        <dbReference type="ARBA" id="ARBA00022989"/>
    </source>
</evidence>
<evidence type="ECO:0000256" key="5">
    <source>
        <dbReference type="ARBA" id="ARBA00023136"/>
    </source>
</evidence>
<proteinExistence type="predicted"/>
<dbReference type="InterPro" id="IPR036318">
    <property type="entry name" value="FAD-bd_PCMH-like_sf"/>
</dbReference>
<sequence length="550" mass="64209">MAEISKEEKAPSYGVIGDWIYNVATDFATEQRGWFVLIFVLPFSLLFDVYYSVRAWAVQKFYSAPLLHEKRVKGIQDQIRKWREENKGTKLCTARGGWQSISPSLRPYKAKATGISINLYDILEFDEEAKTIRVEPMVNMGMISHFLIPKGYTIPVLPEMDDLTVGGLMMGVGIETSSHKYGLFNDTVVKAEVILADGSVVHCSKTENSDLFDALPWSYGTLGFLASVTINCVPCKPYVKIEYIPCESWKESTEIFQKECLKGGAEGHDFVEALMYTRDKMVIMPASFCDESEVEASKKNKISIWYKPWFYYHVETFFKRGRSVEYIPLRDYFHRHTKSIFWELEEIIPFGNHPVFRFLFGWAVPPKVSFLKLTQTQKVKDLYEKAHVIQDMLVPFSKMDEALDVFEKQYGIYPLWICPYRAYDYTNVNNEHRCFLKKPKQLLPGKDYEMYVDLGAYGIPRAVKEKKPFDIVKCSRTVEKYVYDVHGFQMLYATSYQDRDEFRAMFDHRFYDQMKKKYDPNGAFPEVYEKVCKKAMQLWEKKTPQQKKVE</sequence>
<dbReference type="PANTHER" id="PTHR10801:SF2">
    <property type="entry name" value="FAD-BINDING PCMH-TYPE DOMAIN-CONTAINING PROTEIN"/>
    <property type="match status" value="1"/>
</dbReference>
<keyword evidence="5 6" id="KW-0472">Membrane</keyword>
<keyword evidence="4 6" id="KW-1133">Transmembrane helix</keyword>
<comment type="subcellular location">
    <subcellularLocation>
        <location evidence="1">Membrane</location>
        <topology evidence="1">Single-pass membrane protein</topology>
    </subcellularLocation>
</comment>
<dbReference type="EMBL" id="HBIN01012368">
    <property type="protein sequence ID" value="CAE0439083.1"/>
    <property type="molecule type" value="Transcribed_RNA"/>
</dbReference>
<evidence type="ECO:0000256" key="6">
    <source>
        <dbReference type="SAM" id="Phobius"/>
    </source>
</evidence>
<evidence type="ECO:0000313" key="8">
    <source>
        <dbReference type="EMBL" id="CAE0439083.1"/>
    </source>
</evidence>
<dbReference type="AlphaFoldDB" id="A0A7S3PE78"/>
<gene>
    <name evidence="8" type="ORF">ASTO00021_LOCUS9307</name>
</gene>
<dbReference type="InterPro" id="IPR006094">
    <property type="entry name" value="Oxid_FAD_bind_N"/>
</dbReference>
<dbReference type="GO" id="GO:0005737">
    <property type="term" value="C:cytoplasm"/>
    <property type="evidence" value="ECO:0007669"/>
    <property type="project" value="TreeGrafter"/>
</dbReference>
<dbReference type="GO" id="GO:0000246">
    <property type="term" value="F:Delta24(24-1) sterol reductase activity"/>
    <property type="evidence" value="ECO:0007669"/>
    <property type="project" value="TreeGrafter"/>
</dbReference>
<evidence type="ECO:0000256" key="3">
    <source>
        <dbReference type="ARBA" id="ARBA00022692"/>
    </source>
</evidence>
<dbReference type="GO" id="GO:0050614">
    <property type="term" value="F:Delta24-sterol reductase activity"/>
    <property type="evidence" value="ECO:0007669"/>
    <property type="project" value="UniProtKB-EC"/>
</dbReference>
<dbReference type="PROSITE" id="PS51387">
    <property type="entry name" value="FAD_PCMH"/>
    <property type="match status" value="1"/>
</dbReference>
<evidence type="ECO:0000256" key="2">
    <source>
        <dbReference type="ARBA" id="ARBA00012405"/>
    </source>
</evidence>
<evidence type="ECO:0000259" key="7">
    <source>
        <dbReference type="PROSITE" id="PS51387"/>
    </source>
</evidence>
<keyword evidence="3 6" id="KW-0812">Transmembrane</keyword>